<feature type="signal peptide" evidence="1">
    <location>
        <begin position="1"/>
        <end position="21"/>
    </location>
</feature>
<protein>
    <recommendedName>
        <fullName evidence="6">AB hydrolase-1 domain-containing protein</fullName>
    </recommendedName>
</protein>
<comment type="caution">
    <text evidence="4">The sequence shown here is derived from an EMBL/GenBank/DDBJ whole genome shotgun (WGS) entry which is preliminary data.</text>
</comment>
<dbReference type="EMBL" id="CABFNS010000720">
    <property type="protein sequence ID" value="VUC24445.1"/>
    <property type="molecule type" value="Genomic_DNA"/>
</dbReference>
<dbReference type="InterPro" id="IPR013595">
    <property type="entry name" value="Pept_S33_TAP-like_C"/>
</dbReference>
<dbReference type="Pfam" id="PF08386">
    <property type="entry name" value="Abhydrolase_4"/>
    <property type="match status" value="1"/>
</dbReference>
<feature type="domain" description="AB hydrolase-1" evidence="2">
    <location>
        <begin position="135"/>
        <end position="281"/>
    </location>
</feature>
<gene>
    <name evidence="4" type="ORF">CLO192961_LOCUS143101</name>
</gene>
<dbReference type="Pfam" id="PF00561">
    <property type="entry name" value="Abhydrolase_1"/>
    <property type="match status" value="1"/>
</dbReference>
<sequence length="553" mass="64105">MFGRVLLRFLLALSLAYVALGGRQHHEISRRIGFSPQHVPQRMTWWPHPGDGHKWDDRIESFVNMAPQVNITWLQVDTHFDRIMERAFIKVPRNHWRSRSFDRLPNPNGFMLPVVRLRGKDADLTSNILIIPDGPGIPGTKMVEEQGEELFEYVGEKYNLIGFDARGVGQSDPSIMCPRKVSRMYPKAFLTEKYGDMGREAWNFFRWCRWGTGDHYMFVNTPQVVEDLNIVINGLGQYKVNLWGFGYGTIVGQSYAMRWPEKAGRMIFDSVSDMDQWYKKKYHETRYQDADAVFHARLRDCIDMGSECPLAKYGSTPEKLQWAILTFGQKLDLGHYTFGEEANFTYNHMIVWIYGALATRAKFLEMARYLAEFMSRDHGEPSLIIPAPEIAKRRESDAAIFYYCNDGKSGHRNDYPQTGEQIQDEMLPYVNSSLFGIHSMPVYHVKRLWNDRKRYPTLWRVEPTVWTPFPVLLMSNSMDPFTPISSTKAARVRWQNSKVIQLTTIGHPALGMVSECAKRYIQDYWQKGLLPQADVLCDAEEPPLEKRRDGGKR</sequence>
<evidence type="ECO:0000259" key="2">
    <source>
        <dbReference type="Pfam" id="PF00561"/>
    </source>
</evidence>
<evidence type="ECO:0000256" key="1">
    <source>
        <dbReference type="SAM" id="SignalP"/>
    </source>
</evidence>
<dbReference type="SUPFAM" id="SSF53474">
    <property type="entry name" value="alpha/beta-Hydrolases"/>
    <property type="match status" value="1"/>
</dbReference>
<dbReference type="InterPro" id="IPR000073">
    <property type="entry name" value="AB_hydrolase_1"/>
</dbReference>
<dbReference type="Proteomes" id="UP000766486">
    <property type="component" value="Unassembled WGS sequence"/>
</dbReference>
<proteinExistence type="predicted"/>
<evidence type="ECO:0008006" key="6">
    <source>
        <dbReference type="Google" id="ProtNLM"/>
    </source>
</evidence>
<reference evidence="4 5" key="1">
    <citation type="submission" date="2019-06" db="EMBL/GenBank/DDBJ databases">
        <authorList>
            <person name="Broberg M."/>
        </authorList>
    </citation>
    <scope>NUCLEOTIDE SEQUENCE [LARGE SCALE GENOMIC DNA]</scope>
</reference>
<name>A0ABY6U259_BIOOC</name>
<feature type="domain" description="Peptidase S33 tripeptidyl aminopeptidase-like C-terminal" evidence="3">
    <location>
        <begin position="462"/>
        <end position="537"/>
    </location>
</feature>
<evidence type="ECO:0000259" key="3">
    <source>
        <dbReference type="Pfam" id="PF08386"/>
    </source>
</evidence>
<dbReference type="Gene3D" id="3.40.50.1820">
    <property type="entry name" value="alpha/beta hydrolase"/>
    <property type="match status" value="1"/>
</dbReference>
<dbReference type="InterPro" id="IPR029058">
    <property type="entry name" value="AB_hydrolase_fold"/>
</dbReference>
<evidence type="ECO:0000313" key="4">
    <source>
        <dbReference type="EMBL" id="VUC24445.1"/>
    </source>
</evidence>
<keyword evidence="1" id="KW-0732">Signal</keyword>
<feature type="chain" id="PRO_5045779573" description="AB hydrolase-1 domain-containing protein" evidence="1">
    <location>
        <begin position="22"/>
        <end position="553"/>
    </location>
</feature>
<organism evidence="4 5">
    <name type="scientific">Bionectria ochroleuca</name>
    <name type="common">Gliocladium roseum</name>
    <dbReference type="NCBI Taxonomy" id="29856"/>
    <lineage>
        <taxon>Eukaryota</taxon>
        <taxon>Fungi</taxon>
        <taxon>Dikarya</taxon>
        <taxon>Ascomycota</taxon>
        <taxon>Pezizomycotina</taxon>
        <taxon>Sordariomycetes</taxon>
        <taxon>Hypocreomycetidae</taxon>
        <taxon>Hypocreales</taxon>
        <taxon>Bionectriaceae</taxon>
        <taxon>Clonostachys</taxon>
    </lineage>
</organism>
<keyword evidence="5" id="KW-1185">Reference proteome</keyword>
<evidence type="ECO:0000313" key="5">
    <source>
        <dbReference type="Proteomes" id="UP000766486"/>
    </source>
</evidence>
<accession>A0ABY6U259</accession>